<reference evidence="1 2" key="1">
    <citation type="submission" date="2015-10" db="EMBL/GenBank/DDBJ databases">
        <title>Full genome of DAOMC 229536 Phialocephala scopiformis, a fungal endophyte of spruce producing the potent anti-insectan compound rugulosin.</title>
        <authorList>
            <consortium name="DOE Joint Genome Institute"/>
            <person name="Walker A.K."/>
            <person name="Frasz S.L."/>
            <person name="Seifert K.A."/>
            <person name="Miller J.D."/>
            <person name="Mondo S.J."/>
            <person name="Labutti K."/>
            <person name="Lipzen A."/>
            <person name="Dockter R."/>
            <person name="Kennedy M."/>
            <person name="Grigoriev I.V."/>
            <person name="Spatafora J.W."/>
        </authorList>
    </citation>
    <scope>NUCLEOTIDE SEQUENCE [LARGE SCALE GENOMIC DNA]</scope>
    <source>
        <strain evidence="1 2">CBS 120377</strain>
    </source>
</reference>
<dbReference type="InterPro" id="IPR009267">
    <property type="entry name" value="NTP_transf_6"/>
</dbReference>
<dbReference type="PANTHER" id="PTHR39166:SF1">
    <property type="entry name" value="BLL1166 PROTEIN"/>
    <property type="match status" value="1"/>
</dbReference>
<name>A0A194X2V2_MOLSC</name>
<organism evidence="1 2">
    <name type="scientific">Mollisia scopiformis</name>
    <name type="common">Conifer needle endophyte fungus</name>
    <name type="synonym">Phialocephala scopiformis</name>
    <dbReference type="NCBI Taxonomy" id="149040"/>
    <lineage>
        <taxon>Eukaryota</taxon>
        <taxon>Fungi</taxon>
        <taxon>Dikarya</taxon>
        <taxon>Ascomycota</taxon>
        <taxon>Pezizomycotina</taxon>
        <taxon>Leotiomycetes</taxon>
        <taxon>Helotiales</taxon>
        <taxon>Mollisiaceae</taxon>
        <taxon>Mollisia</taxon>
    </lineage>
</organism>
<keyword evidence="2" id="KW-1185">Reference proteome</keyword>
<dbReference type="GeneID" id="28825127"/>
<protein>
    <submittedName>
        <fullName evidence="1">DUF925-domain-containing protein</fullName>
    </submittedName>
</protein>
<proteinExistence type="predicted"/>
<evidence type="ECO:0000313" key="2">
    <source>
        <dbReference type="Proteomes" id="UP000070700"/>
    </source>
</evidence>
<dbReference type="PANTHER" id="PTHR39166">
    <property type="entry name" value="BLL1166 PROTEIN"/>
    <property type="match status" value="1"/>
</dbReference>
<accession>A0A194X2V2</accession>
<dbReference type="EMBL" id="KQ947420">
    <property type="protein sequence ID" value="KUJ14511.1"/>
    <property type="molecule type" value="Genomic_DNA"/>
</dbReference>
<dbReference type="Proteomes" id="UP000070700">
    <property type="component" value="Unassembled WGS sequence"/>
</dbReference>
<gene>
    <name evidence="1" type="ORF">LY89DRAFT_686967</name>
</gene>
<dbReference type="OrthoDB" id="3923682at2759"/>
<dbReference type="InParanoid" id="A0A194X2V2"/>
<evidence type="ECO:0000313" key="1">
    <source>
        <dbReference type="EMBL" id="KUJ14511.1"/>
    </source>
</evidence>
<dbReference type="RefSeq" id="XP_018068866.1">
    <property type="nucleotide sequence ID" value="XM_018215401.1"/>
</dbReference>
<dbReference type="AlphaFoldDB" id="A0A194X2V2"/>
<dbReference type="Pfam" id="PF06042">
    <property type="entry name" value="NTP_transf_6"/>
    <property type="match status" value="1"/>
</dbReference>
<sequence>MNPAQLPLNQQLVYLRSLLTRNKTLITVLTRAPALNLPNWYLTAGAVSQTIWNAVSSLLPDTGIDDYDLVYHDSSDLSYEAEGKVIQAGRLLFDNLPVKVEIRN</sequence>
<dbReference type="KEGG" id="psco:LY89DRAFT_686967"/>